<accession>A0ACB0YK07</accession>
<organism evidence="1 2">
    <name type="scientific">Meloidogyne enterolobii</name>
    <name type="common">Root-knot nematode worm</name>
    <name type="synonym">Meloidogyne mayaguensis</name>
    <dbReference type="NCBI Taxonomy" id="390850"/>
    <lineage>
        <taxon>Eukaryota</taxon>
        <taxon>Metazoa</taxon>
        <taxon>Ecdysozoa</taxon>
        <taxon>Nematoda</taxon>
        <taxon>Chromadorea</taxon>
        <taxon>Rhabditida</taxon>
        <taxon>Tylenchina</taxon>
        <taxon>Tylenchomorpha</taxon>
        <taxon>Tylenchoidea</taxon>
        <taxon>Meloidogynidae</taxon>
        <taxon>Meloidogyninae</taxon>
        <taxon>Meloidogyne</taxon>
    </lineage>
</organism>
<gene>
    <name evidence="1" type="ORF">MENTE1834_LOCUS13179</name>
</gene>
<comment type="caution">
    <text evidence="1">The sequence shown here is derived from an EMBL/GenBank/DDBJ whole genome shotgun (WGS) entry which is preliminary data.</text>
</comment>
<protein>
    <submittedName>
        <fullName evidence="1">Uncharacterized protein</fullName>
    </submittedName>
</protein>
<dbReference type="Proteomes" id="UP001497535">
    <property type="component" value="Unassembled WGS sequence"/>
</dbReference>
<evidence type="ECO:0000313" key="1">
    <source>
        <dbReference type="EMBL" id="CAK5049991.1"/>
    </source>
</evidence>
<evidence type="ECO:0000313" key="2">
    <source>
        <dbReference type="Proteomes" id="UP001497535"/>
    </source>
</evidence>
<dbReference type="EMBL" id="CAVMJV010000014">
    <property type="protein sequence ID" value="CAK5049991.1"/>
    <property type="molecule type" value="Genomic_DNA"/>
</dbReference>
<keyword evidence="2" id="KW-1185">Reference proteome</keyword>
<reference evidence="1" key="1">
    <citation type="submission" date="2023-11" db="EMBL/GenBank/DDBJ databases">
        <authorList>
            <person name="Poullet M."/>
        </authorList>
    </citation>
    <scope>NUCLEOTIDE SEQUENCE</scope>
    <source>
        <strain evidence="1">E1834</strain>
    </source>
</reference>
<sequence>MTSSPQIRRHQTTSTTTTASQMPKLLHAFCCCLRPNPLNEKNDSRSTCVNTNNNVYDSSRGILQPIAKTGSPIVNKTSVRLAGDLRQRLDPTTTTKSGGKSKTKHGFSFIIGGGKGHQQQQKRMATQITVDGNSNIIASSNNCSNNNNNNNTSNIAIDGPFLGSDNKQNEHSTSNWSSSQAVQQQQQQNNCSSPITSRVQWPLAAAPLLSSPTHRDRNKKCLILDLDETLVHSSFKPVKNADFVIPIEIDNVVHQVYVLKRPHTDHFLERVGALFECVLFTASLAKYADPVADLLDRRQVFRFRLFREACVFFEGNYVKDLEKLGRDLRKVVIIDNSPASYAFHPNNSLPIRTWFDDPDDTELLDLLPILEELARVEDIYSLIGNFPASLPSLQQQQRYQQQQQRLQQQYSSPYYQSTTTTSTTGPSSIITQAPMPSCDANNNTTKAFSTLSIRNGEEEEDQKNKQQKQSSSLIYIQMDNNNRRGGGGVEDEENNNMKKKREENLRQEELQRLRRRNNNNNNSNVYNNVLDTSNISTTTNNINLNNNRNNSAASSNVVDYYSMSRPSTSFGGKKWK</sequence>
<proteinExistence type="predicted"/>
<name>A0ACB0YK07_MELEN</name>